<gene>
    <name evidence="1" type="ORF">A5810_003009</name>
</gene>
<proteinExistence type="predicted"/>
<organism evidence="1 2">
    <name type="scientific">Enterococcus faecium</name>
    <name type="common">Streptococcus faecium</name>
    <dbReference type="NCBI Taxonomy" id="1352"/>
    <lineage>
        <taxon>Bacteria</taxon>
        <taxon>Bacillati</taxon>
        <taxon>Bacillota</taxon>
        <taxon>Bacilli</taxon>
        <taxon>Lactobacillales</taxon>
        <taxon>Enterococcaceae</taxon>
        <taxon>Enterococcus</taxon>
    </lineage>
</organism>
<protein>
    <submittedName>
        <fullName evidence="1">Uncharacterized protein</fullName>
    </submittedName>
</protein>
<reference evidence="1 2" key="1">
    <citation type="submission" date="2017-05" db="EMBL/GenBank/DDBJ databases">
        <title>The Genome Sequence of Enterococcus faecium 7H8_DIV0219.</title>
        <authorList>
            <consortium name="The Broad Institute Genomics Platform"/>
            <consortium name="The Broad Institute Genomic Center for Infectious Diseases"/>
            <person name="Earl A."/>
            <person name="Manson A."/>
            <person name="Schwartman J."/>
            <person name="Gilmore M."/>
            <person name="Abouelleil A."/>
            <person name="Cao P."/>
            <person name="Chapman S."/>
            <person name="Cusick C."/>
            <person name="Shea T."/>
            <person name="Young S."/>
            <person name="Neafsey D."/>
            <person name="Nusbaum C."/>
            <person name="Birren B."/>
        </authorList>
    </citation>
    <scope>NUCLEOTIDE SEQUENCE [LARGE SCALE GENOMIC DNA]</scope>
    <source>
        <strain evidence="1 2">7H8_DIV0219</strain>
    </source>
</reference>
<comment type="caution">
    <text evidence="1">The sequence shown here is derived from an EMBL/GenBank/DDBJ whole genome shotgun (WGS) entry which is preliminary data.</text>
</comment>
<evidence type="ECO:0000313" key="1">
    <source>
        <dbReference type="EMBL" id="OTN86639.1"/>
    </source>
</evidence>
<dbReference type="Proteomes" id="UP000194885">
    <property type="component" value="Unassembled WGS sequence"/>
</dbReference>
<dbReference type="EMBL" id="NGKW01000017">
    <property type="protein sequence ID" value="OTN86639.1"/>
    <property type="molecule type" value="Genomic_DNA"/>
</dbReference>
<dbReference type="AlphaFoldDB" id="A0A242AZZ8"/>
<dbReference type="RefSeq" id="WP_002319093.1">
    <property type="nucleotide sequence ID" value="NZ_CAKMBT010000017.1"/>
</dbReference>
<accession>A0A242AZZ8</accession>
<evidence type="ECO:0000313" key="2">
    <source>
        <dbReference type="Proteomes" id="UP000194885"/>
    </source>
</evidence>
<sequence>MKKTYNELSVSDTQKITGGGTFLNNFSAIKTTYDFGKWCADRVFGAMGFKKR</sequence>
<name>A0A242AZZ8_ENTFC</name>